<dbReference type="EMBL" id="PIQH01000004">
    <property type="protein sequence ID" value="RUO80392.1"/>
    <property type="molecule type" value="Genomic_DNA"/>
</dbReference>
<protein>
    <submittedName>
        <fullName evidence="2">Prepilin-type cleavage/methylation domain-containing protein</fullName>
    </submittedName>
</protein>
<sequence length="147" mass="15737">MKRQQNGFTFIEVLAVLSIIAVATVGTLVLRDWAMANSRVSEARQLITTLQSGAQLWRPNTGIYTGINMTELSSIGAIPVSLADGVEKNPWGGNVTIGVDVADLTRYTISLESIPSASEGARLVKEYTETAFSTSFSGNTFTATFQG</sequence>
<keyword evidence="1" id="KW-0812">Transmembrane</keyword>
<dbReference type="Gene3D" id="3.30.1690.10">
    <property type="entry name" value="TcpA-like pilin"/>
    <property type="match status" value="1"/>
</dbReference>
<evidence type="ECO:0000313" key="2">
    <source>
        <dbReference type="EMBL" id="RUO80392.1"/>
    </source>
</evidence>
<dbReference type="InterPro" id="IPR045584">
    <property type="entry name" value="Pilin-like"/>
</dbReference>
<evidence type="ECO:0000256" key="1">
    <source>
        <dbReference type="SAM" id="Phobius"/>
    </source>
</evidence>
<keyword evidence="3" id="KW-1185">Reference proteome</keyword>
<proteinExistence type="predicted"/>
<dbReference type="Pfam" id="PF07963">
    <property type="entry name" value="N_methyl"/>
    <property type="match status" value="1"/>
</dbReference>
<gene>
    <name evidence="2" type="ORF">CWI84_04810</name>
</gene>
<dbReference type="SUPFAM" id="SSF54523">
    <property type="entry name" value="Pili subunits"/>
    <property type="match status" value="1"/>
</dbReference>
<dbReference type="InterPro" id="IPR012902">
    <property type="entry name" value="N_methyl_site"/>
</dbReference>
<evidence type="ECO:0000313" key="3">
    <source>
        <dbReference type="Proteomes" id="UP000287996"/>
    </source>
</evidence>
<keyword evidence="1" id="KW-0472">Membrane</keyword>
<reference evidence="2 3" key="1">
    <citation type="journal article" date="2011" name="Front. Microbiol.">
        <title>Genomic signatures of strain selection and enhancement in Bacillus atrophaeus var. globigii, a historical biowarfare simulant.</title>
        <authorList>
            <person name="Gibbons H.S."/>
            <person name="Broomall S.M."/>
            <person name="McNew L.A."/>
            <person name="Daligault H."/>
            <person name="Chapman C."/>
            <person name="Bruce D."/>
            <person name="Karavis M."/>
            <person name="Krepps M."/>
            <person name="McGregor P.A."/>
            <person name="Hong C."/>
            <person name="Park K.H."/>
            <person name="Akmal A."/>
            <person name="Feldman A."/>
            <person name="Lin J.S."/>
            <person name="Chang W.E."/>
            <person name="Higgs B.W."/>
            <person name="Demirev P."/>
            <person name="Lindquist J."/>
            <person name="Liem A."/>
            <person name="Fochler E."/>
            <person name="Read T.D."/>
            <person name="Tapia R."/>
            <person name="Johnson S."/>
            <person name="Bishop-Lilly K.A."/>
            <person name="Detter C."/>
            <person name="Han C."/>
            <person name="Sozhamannan S."/>
            <person name="Rosenzweig C.N."/>
            <person name="Skowronski E.W."/>
        </authorList>
    </citation>
    <scope>NUCLEOTIDE SEQUENCE [LARGE SCALE GENOMIC DNA]</scope>
    <source>
        <strain evidence="2 3">CC-PW-9</strain>
    </source>
</reference>
<keyword evidence="1" id="KW-1133">Transmembrane helix</keyword>
<organism evidence="2 3">
    <name type="scientific">Idiomarina tyrosinivorans</name>
    <dbReference type="NCBI Taxonomy" id="1445662"/>
    <lineage>
        <taxon>Bacteria</taxon>
        <taxon>Pseudomonadati</taxon>
        <taxon>Pseudomonadota</taxon>
        <taxon>Gammaproteobacteria</taxon>
        <taxon>Alteromonadales</taxon>
        <taxon>Idiomarinaceae</taxon>
        <taxon>Idiomarina</taxon>
    </lineage>
</organism>
<feature type="transmembrane region" description="Helical" evidence="1">
    <location>
        <begin position="6"/>
        <end position="30"/>
    </location>
</feature>
<comment type="caution">
    <text evidence="2">The sequence shown here is derived from an EMBL/GenBank/DDBJ whole genome shotgun (WGS) entry which is preliminary data.</text>
</comment>
<dbReference type="Proteomes" id="UP000287996">
    <property type="component" value="Unassembled WGS sequence"/>
</dbReference>
<dbReference type="NCBIfam" id="TIGR02532">
    <property type="entry name" value="IV_pilin_GFxxxE"/>
    <property type="match status" value="1"/>
</dbReference>
<dbReference type="OrthoDB" id="6237251at2"/>
<name>A0A432ZRB1_9GAMM</name>
<dbReference type="RefSeq" id="WP_126841449.1">
    <property type="nucleotide sequence ID" value="NZ_PIQH01000004.1"/>
</dbReference>
<accession>A0A432ZRB1</accession>
<dbReference type="AlphaFoldDB" id="A0A432ZRB1"/>